<feature type="compositionally biased region" description="Basic and acidic residues" evidence="1">
    <location>
        <begin position="137"/>
        <end position="151"/>
    </location>
</feature>
<gene>
    <name evidence="2" type="ORF">NIIDNTM18_29790</name>
</gene>
<accession>A0A6S6P7V8</accession>
<proteinExistence type="predicted"/>
<organism evidence="2 3">
    <name type="scientific">Mycolicibacterium litorale</name>
    <dbReference type="NCBI Taxonomy" id="758802"/>
    <lineage>
        <taxon>Bacteria</taxon>
        <taxon>Bacillati</taxon>
        <taxon>Actinomycetota</taxon>
        <taxon>Actinomycetes</taxon>
        <taxon>Mycobacteriales</taxon>
        <taxon>Mycobacteriaceae</taxon>
        <taxon>Mycolicibacterium</taxon>
    </lineage>
</organism>
<evidence type="ECO:0000313" key="3">
    <source>
        <dbReference type="Proteomes" id="UP000515734"/>
    </source>
</evidence>
<dbReference type="AlphaFoldDB" id="A0A6S6P7V8"/>
<feature type="compositionally biased region" description="Basic residues" evidence="1">
    <location>
        <begin position="98"/>
        <end position="109"/>
    </location>
</feature>
<dbReference type="EMBL" id="AP023287">
    <property type="protein sequence ID" value="BCI53701.1"/>
    <property type="molecule type" value="Genomic_DNA"/>
</dbReference>
<name>A0A6S6P7V8_9MYCO</name>
<dbReference type="Proteomes" id="UP000515734">
    <property type="component" value="Chromosome"/>
</dbReference>
<sequence>MTDARLPEKWLTDRRLARLDDASFRSFAQALMWSVSNRTDGLIEPDDLALIPTFVRGSVPALVASGLWTALGHGWLITDFVSTQTSRSELEVLENARRRERHKKQRQRARAVEKPSGECDVPRDGPGGRSPGTTQEGQDRQGQEGQARTREVTPNGQALLCSTAECPQFEAGIEPWPNLCRPCAEARVES</sequence>
<evidence type="ECO:0000313" key="2">
    <source>
        <dbReference type="EMBL" id="BCI53701.1"/>
    </source>
</evidence>
<protein>
    <submittedName>
        <fullName evidence="2">Uncharacterized protein</fullName>
    </submittedName>
</protein>
<feature type="compositionally biased region" description="Basic and acidic residues" evidence="1">
    <location>
        <begin position="110"/>
        <end position="123"/>
    </location>
</feature>
<feature type="region of interest" description="Disordered" evidence="1">
    <location>
        <begin position="98"/>
        <end position="154"/>
    </location>
</feature>
<reference evidence="2 3" key="1">
    <citation type="submission" date="2020-07" db="EMBL/GenBank/DDBJ databases">
        <title>Complete genome sequence of Mycolicibacterium litorale like strain isolated from cardiac implantable electronic device infection.</title>
        <authorList>
            <person name="Fukano H."/>
            <person name="Miyama H."/>
            <person name="Hoshino Y."/>
        </authorList>
    </citation>
    <scope>NUCLEOTIDE SEQUENCE [LARGE SCALE GENOMIC DNA]</scope>
    <source>
        <strain evidence="2 3">NIIDNTM18</strain>
    </source>
</reference>
<evidence type="ECO:0000256" key="1">
    <source>
        <dbReference type="SAM" id="MobiDB-lite"/>
    </source>
</evidence>